<proteinExistence type="predicted"/>
<sequence length="291" mass="33619">MMKKFNQQNKEIRFGSYIFGPVVMRMYYLLNKPEDALKAFKDPDMEGFFSQLGTYQILMDLLYENEMHQDVLDIFEIVKGRQHQDSKYPRNVVILTLAACYKLNTPESYKFAMDLWKELKEVGHFPMRRAVTFAAAIALNHNAPHVALEIVSSITQQNYVTVRNIKALALAEVGRPEDALLVLRSVLDIDIPTQNKQTFSSNVFINEVKAEIEKSGNKEMVVDFEHLEKRLAEGGHITRMGLNEQLCSQIAEVSRNQIEERNRGFLAASFNRQDTRNRSREYARPGLKDMY</sequence>
<dbReference type="Gene3D" id="1.25.40.10">
    <property type="entry name" value="Tetratricopeptide repeat domain"/>
    <property type="match status" value="1"/>
</dbReference>
<dbReference type="PANTHER" id="PTHR14700">
    <property type="entry name" value="PENTATRICOPEPTIDE REPEAT-CONTAINING PROTEIN 2, MITOCHONDRIAL"/>
    <property type="match status" value="1"/>
</dbReference>
<reference evidence="1" key="1">
    <citation type="journal article" date="2023" name="IScience">
        <title>Live-bearing cockroach genome reveals convergent evolutionary mechanisms linked to viviparity in insects and beyond.</title>
        <authorList>
            <person name="Fouks B."/>
            <person name="Harrison M.C."/>
            <person name="Mikhailova A.A."/>
            <person name="Marchal E."/>
            <person name="English S."/>
            <person name="Carruthers M."/>
            <person name="Jennings E.C."/>
            <person name="Chiamaka E.L."/>
            <person name="Frigard R.A."/>
            <person name="Pippel M."/>
            <person name="Attardo G.M."/>
            <person name="Benoit J.B."/>
            <person name="Bornberg-Bauer E."/>
            <person name="Tobe S.S."/>
        </authorList>
    </citation>
    <scope>NUCLEOTIDE SEQUENCE</scope>
    <source>
        <strain evidence="1">Stay&amp;Tobe</strain>
    </source>
</reference>
<dbReference type="AlphaFoldDB" id="A0AAD8EE04"/>
<dbReference type="Proteomes" id="UP001233999">
    <property type="component" value="Unassembled WGS sequence"/>
</dbReference>
<dbReference type="InterPro" id="IPR034629">
    <property type="entry name" value="PTCD2"/>
</dbReference>
<gene>
    <name evidence="1" type="ORF">L9F63_020119</name>
</gene>
<evidence type="ECO:0000313" key="1">
    <source>
        <dbReference type="EMBL" id="KAJ9586257.1"/>
    </source>
</evidence>
<dbReference type="GO" id="GO:0003723">
    <property type="term" value="F:RNA binding"/>
    <property type="evidence" value="ECO:0007669"/>
    <property type="project" value="TreeGrafter"/>
</dbReference>
<evidence type="ECO:0000313" key="2">
    <source>
        <dbReference type="Proteomes" id="UP001233999"/>
    </source>
</evidence>
<dbReference type="GO" id="GO:0005739">
    <property type="term" value="C:mitochondrion"/>
    <property type="evidence" value="ECO:0007669"/>
    <property type="project" value="InterPro"/>
</dbReference>
<keyword evidence="2" id="KW-1185">Reference proteome</keyword>
<dbReference type="GO" id="GO:0007005">
    <property type="term" value="P:mitochondrion organization"/>
    <property type="evidence" value="ECO:0007669"/>
    <property type="project" value="TreeGrafter"/>
</dbReference>
<reference evidence="1" key="2">
    <citation type="submission" date="2023-05" db="EMBL/GenBank/DDBJ databases">
        <authorList>
            <person name="Fouks B."/>
        </authorList>
    </citation>
    <scope>NUCLEOTIDE SEQUENCE</scope>
    <source>
        <strain evidence="1">Stay&amp;Tobe</strain>
        <tissue evidence="1">Testes</tissue>
    </source>
</reference>
<evidence type="ECO:0008006" key="3">
    <source>
        <dbReference type="Google" id="ProtNLM"/>
    </source>
</evidence>
<comment type="caution">
    <text evidence="1">The sequence shown here is derived from an EMBL/GenBank/DDBJ whole genome shotgun (WGS) entry which is preliminary data.</text>
</comment>
<dbReference type="PANTHER" id="PTHR14700:SF0">
    <property type="entry name" value="PENTATRICOPEPTIDE REPEAT-CONTAINING PROTEIN 2, MITOCHONDRIAL"/>
    <property type="match status" value="1"/>
</dbReference>
<name>A0AAD8EE04_DIPPU</name>
<accession>A0AAD8EE04</accession>
<dbReference type="GO" id="GO:0050684">
    <property type="term" value="P:regulation of mRNA processing"/>
    <property type="evidence" value="ECO:0007669"/>
    <property type="project" value="InterPro"/>
</dbReference>
<dbReference type="EMBL" id="JASPKZ010007182">
    <property type="protein sequence ID" value="KAJ9586257.1"/>
    <property type="molecule type" value="Genomic_DNA"/>
</dbReference>
<dbReference type="InterPro" id="IPR011990">
    <property type="entry name" value="TPR-like_helical_dom_sf"/>
</dbReference>
<organism evidence="1 2">
    <name type="scientific">Diploptera punctata</name>
    <name type="common">Pacific beetle cockroach</name>
    <dbReference type="NCBI Taxonomy" id="6984"/>
    <lineage>
        <taxon>Eukaryota</taxon>
        <taxon>Metazoa</taxon>
        <taxon>Ecdysozoa</taxon>
        <taxon>Arthropoda</taxon>
        <taxon>Hexapoda</taxon>
        <taxon>Insecta</taxon>
        <taxon>Pterygota</taxon>
        <taxon>Neoptera</taxon>
        <taxon>Polyneoptera</taxon>
        <taxon>Dictyoptera</taxon>
        <taxon>Blattodea</taxon>
        <taxon>Blaberoidea</taxon>
        <taxon>Blaberidae</taxon>
        <taxon>Diplopterinae</taxon>
        <taxon>Diploptera</taxon>
    </lineage>
</organism>
<protein>
    <recommendedName>
        <fullName evidence="3">Pentatricopeptide repeat-containing protein 2</fullName>
    </recommendedName>
</protein>